<dbReference type="InterPro" id="IPR012910">
    <property type="entry name" value="Plug_dom"/>
</dbReference>
<dbReference type="PANTHER" id="PTHR47234">
    <property type="match status" value="1"/>
</dbReference>
<dbReference type="Pfam" id="PF00593">
    <property type="entry name" value="TonB_dep_Rec_b-barrel"/>
    <property type="match status" value="1"/>
</dbReference>
<comment type="caution">
    <text evidence="5">The sequence shown here is derived from an EMBL/GenBank/DDBJ whole genome shotgun (WGS) entry which is preliminary data.</text>
</comment>
<gene>
    <name evidence="5" type="ORF">KCG44_02355</name>
</gene>
<dbReference type="RefSeq" id="WP_218443970.1">
    <property type="nucleotide sequence ID" value="NZ_JAGSPA010000001.1"/>
</dbReference>
<reference evidence="5 6" key="1">
    <citation type="submission" date="2021-04" db="EMBL/GenBank/DDBJ databases">
        <authorList>
            <person name="Pira H."/>
            <person name="Risdian C."/>
            <person name="Wink J."/>
        </authorList>
    </citation>
    <scope>NUCLEOTIDE SEQUENCE [LARGE SCALE GENOMIC DNA]</scope>
    <source>
        <strain evidence="5 6">WHA3</strain>
    </source>
</reference>
<keyword evidence="1" id="KW-0472">Membrane</keyword>
<dbReference type="Proteomes" id="UP000722336">
    <property type="component" value="Unassembled WGS sequence"/>
</dbReference>
<comment type="subcellular location">
    <subcellularLocation>
        <location evidence="1">Cell outer membrane</location>
    </subcellularLocation>
</comment>
<feature type="signal peptide" evidence="2">
    <location>
        <begin position="1"/>
        <end position="25"/>
    </location>
</feature>
<comment type="similarity">
    <text evidence="1">Belongs to the TonB-dependent receptor family.</text>
</comment>
<dbReference type="EMBL" id="JAGSPA010000001">
    <property type="protein sequence ID" value="MBV7255623.1"/>
    <property type="molecule type" value="Genomic_DNA"/>
</dbReference>
<dbReference type="Pfam" id="PF07715">
    <property type="entry name" value="Plug"/>
    <property type="match status" value="1"/>
</dbReference>
<protein>
    <submittedName>
        <fullName evidence="5">TonB-dependent receptor</fullName>
    </submittedName>
</protein>
<proteinExistence type="inferred from homology"/>
<evidence type="ECO:0000313" key="6">
    <source>
        <dbReference type="Proteomes" id="UP000722336"/>
    </source>
</evidence>
<keyword evidence="6" id="KW-1185">Reference proteome</keyword>
<dbReference type="InterPro" id="IPR000531">
    <property type="entry name" value="Beta-barrel_TonB"/>
</dbReference>
<keyword evidence="5" id="KW-0675">Receptor</keyword>
<evidence type="ECO:0000259" key="3">
    <source>
        <dbReference type="Pfam" id="PF00593"/>
    </source>
</evidence>
<evidence type="ECO:0000256" key="2">
    <source>
        <dbReference type="SAM" id="SignalP"/>
    </source>
</evidence>
<keyword evidence="1" id="KW-0798">TonB box</keyword>
<feature type="chain" id="PRO_5045796639" evidence="2">
    <location>
        <begin position="26"/>
        <end position="1044"/>
    </location>
</feature>
<organism evidence="5 6">
    <name type="scientific">Pacificimonas pallii</name>
    <dbReference type="NCBI Taxonomy" id="2827236"/>
    <lineage>
        <taxon>Bacteria</taxon>
        <taxon>Pseudomonadati</taxon>
        <taxon>Pseudomonadota</taxon>
        <taxon>Alphaproteobacteria</taxon>
        <taxon>Sphingomonadales</taxon>
        <taxon>Sphingosinicellaceae</taxon>
        <taxon>Pacificimonas</taxon>
    </lineage>
</organism>
<dbReference type="PANTHER" id="PTHR47234:SF2">
    <property type="entry name" value="TONB-DEPENDENT RECEPTOR"/>
    <property type="match status" value="1"/>
</dbReference>
<evidence type="ECO:0000259" key="4">
    <source>
        <dbReference type="Pfam" id="PF07715"/>
    </source>
</evidence>
<evidence type="ECO:0000256" key="1">
    <source>
        <dbReference type="RuleBase" id="RU003357"/>
    </source>
</evidence>
<accession>A0ABS6SB24</accession>
<name>A0ABS6SB24_9SPHN</name>
<feature type="domain" description="TonB-dependent receptor-like beta-barrel" evidence="3">
    <location>
        <begin position="526"/>
        <end position="1008"/>
    </location>
</feature>
<keyword evidence="2" id="KW-0732">Signal</keyword>
<sequence length="1044" mass="111239">MRTDAPSFLALALAAALLCAAPAVAADGVSRPEPPSKRAAGRQQVAKLDLSMPGQSLAEAIGELSRRTGLSIISDSRLLRGKAAPALPAMPDPIRALERLLGNSGLTFERVTTNTLVIRPSPRVPAAIAAPAQTRATAASAPSPAEVIPSGPPAETIVVVAMLSQQRLLDSDSALTLNESLIAFDGAPGLADTLNRLPVFRASYTRGNTNLLGTPAGIALADLMGLNPERTLVLVNGKRRVITRGGNGTISGTDLNGIPTALLQRVEVIERGAGAAFGDAAVAGVVNFVLDERFEGLKVAAETGLTERGDAHHYTVSAAAGTDFADGRGNMFISAAHEHDPHLPSSARYVTSEPWGLALDGQPATSTAGGVLTRGFGGSSITPRGRVAGFLDGNGNLVRFPLLQQVTFDAETGEPVRYLGKPEQDYNWTRDFTVLVPVDRTLVTATGAFDFGAHTLSAEAQFSRTGSEASLGSVPLSSQVGSRRSPAGDAVVVPIDNSFVPETVRDAVLLRDANAKSLVIERRFIEFGPRTRDIDRDTRQIRIAADGPFLSDWEYEAYYQYGHSRVRELSSGFLDRDRLDVALDEDRCAATVTCTPIDLFTPGAITPAQADFISAAPLRRRLTSDQYILALLAERPGDNWNARAGVEYRHEGIETSTGSEPGAGPVGDLAYGNAHGNVDILDVHGNVSATLLRGEPGFDALNIDIGARWTEHSRAGSVLNGSIDLGWAPVNGLDFRVGYRRGARAPTGIELFAVSPFRFIPLLDPCEAPVNATIAANCAAAGVNPGPQQNRNFVANRFLGNPDLREEDVQSWHIGVDAALGNVRVSLEWFDYRLQNTITAAAAADALQSCYASSGGDDFYCGLNPATGQPIIQRNADTGTLEAVDLVLVNGGSEDLRGINARLEAEIGNLRGAFLYNYVDRAGIVFSDGGARTERAGRVSHPRHRAFAHLALELGEWTTTISGEYRGKSRVLQERVPGFDLDDRLFVDIGVEYRPRPSMTVYGGIRNLSDVSAPPVLDGSAGNIYPEYYDVLGRRAFIGLRTRF</sequence>
<evidence type="ECO:0000313" key="5">
    <source>
        <dbReference type="EMBL" id="MBV7255623.1"/>
    </source>
</evidence>
<feature type="domain" description="TonB-dependent receptor plug" evidence="4">
    <location>
        <begin position="186"/>
        <end position="285"/>
    </location>
</feature>